<sequence length="190" mass="20441">MDRLRVVDQVGAALEGLVPGSRVSLRGSLARGTADKYSDIDLLWVVPDASFTAALDGLPQALTAATRRVDPDFARSDRRRLVFLRLPGLPLFWRIDLDVRAASVADDEHYDVDNPAARSTDGWSAAASALENAIAAVKAERRGRSAEGLLERGFARIGRANTGSPYDLADACVAIEPGLRELADELKRSG</sequence>
<evidence type="ECO:0000313" key="2">
    <source>
        <dbReference type="EMBL" id="TDQ04609.1"/>
    </source>
</evidence>
<keyword evidence="2" id="KW-0808">Transferase</keyword>
<dbReference type="Gene3D" id="3.30.460.10">
    <property type="entry name" value="Beta Polymerase, domain 2"/>
    <property type="match status" value="1"/>
</dbReference>
<reference evidence="2 3" key="1">
    <citation type="submission" date="2019-03" db="EMBL/GenBank/DDBJ databases">
        <title>Genomic Encyclopedia of Type Strains, Phase IV (KMG-IV): sequencing the most valuable type-strain genomes for metagenomic binning, comparative biology and taxonomic classification.</title>
        <authorList>
            <person name="Goeker M."/>
        </authorList>
    </citation>
    <scope>NUCLEOTIDE SEQUENCE [LARGE SCALE GENOMIC DNA]</scope>
    <source>
        <strain evidence="2 3">DSM 45361</strain>
    </source>
</reference>
<dbReference type="GO" id="GO:0016779">
    <property type="term" value="F:nucleotidyltransferase activity"/>
    <property type="evidence" value="ECO:0007669"/>
    <property type="project" value="InterPro"/>
</dbReference>
<evidence type="ECO:0000313" key="3">
    <source>
        <dbReference type="Proteomes" id="UP000295444"/>
    </source>
</evidence>
<dbReference type="EMBL" id="SNXZ01000001">
    <property type="protein sequence ID" value="TDQ04609.1"/>
    <property type="molecule type" value="Genomic_DNA"/>
</dbReference>
<dbReference type="CDD" id="cd05403">
    <property type="entry name" value="NT_KNTase_like"/>
    <property type="match status" value="1"/>
</dbReference>
<proteinExistence type="predicted"/>
<feature type="domain" description="Polymerase nucleotidyl transferase" evidence="1">
    <location>
        <begin position="16"/>
        <end position="49"/>
    </location>
</feature>
<dbReference type="InterPro" id="IPR002934">
    <property type="entry name" value="Polymerase_NTP_transf_dom"/>
</dbReference>
<keyword evidence="3" id="KW-1185">Reference proteome</keyword>
<dbReference type="InterPro" id="IPR043519">
    <property type="entry name" value="NT_sf"/>
</dbReference>
<comment type="caution">
    <text evidence="2">The sequence shown here is derived from an EMBL/GenBank/DDBJ whole genome shotgun (WGS) entry which is preliminary data.</text>
</comment>
<dbReference type="OrthoDB" id="5021719at2"/>
<gene>
    <name evidence="2" type="ORF">EV186_101561</name>
</gene>
<dbReference type="RefSeq" id="WP_133847485.1">
    <property type="nucleotide sequence ID" value="NZ_SNXZ01000001.1"/>
</dbReference>
<dbReference type="Pfam" id="PF01909">
    <property type="entry name" value="NTP_transf_2"/>
    <property type="match status" value="1"/>
</dbReference>
<name>A0A4R6SKL0_LABRH</name>
<protein>
    <submittedName>
        <fullName evidence="2">Nucleotidyltransferase-like protein</fullName>
    </submittedName>
</protein>
<accession>A0A4R6SKL0</accession>
<dbReference type="Proteomes" id="UP000295444">
    <property type="component" value="Unassembled WGS sequence"/>
</dbReference>
<dbReference type="AlphaFoldDB" id="A0A4R6SKL0"/>
<evidence type="ECO:0000259" key="1">
    <source>
        <dbReference type="Pfam" id="PF01909"/>
    </source>
</evidence>
<organism evidence="2 3">
    <name type="scientific">Labedaea rhizosphaerae</name>
    <dbReference type="NCBI Taxonomy" id="598644"/>
    <lineage>
        <taxon>Bacteria</taxon>
        <taxon>Bacillati</taxon>
        <taxon>Actinomycetota</taxon>
        <taxon>Actinomycetes</taxon>
        <taxon>Pseudonocardiales</taxon>
        <taxon>Pseudonocardiaceae</taxon>
        <taxon>Labedaea</taxon>
    </lineage>
</organism>
<dbReference type="SUPFAM" id="SSF81301">
    <property type="entry name" value="Nucleotidyltransferase"/>
    <property type="match status" value="1"/>
</dbReference>